<dbReference type="EMBL" id="MFJU01000039">
    <property type="protein sequence ID" value="OGG33507.1"/>
    <property type="molecule type" value="Genomic_DNA"/>
</dbReference>
<dbReference type="InterPro" id="IPR052106">
    <property type="entry name" value="PINc/VapC_TA"/>
</dbReference>
<dbReference type="SUPFAM" id="SSF88723">
    <property type="entry name" value="PIN domain-like"/>
    <property type="match status" value="1"/>
</dbReference>
<dbReference type="InterPro" id="IPR002716">
    <property type="entry name" value="PIN_dom"/>
</dbReference>
<evidence type="ECO:0000313" key="3">
    <source>
        <dbReference type="Proteomes" id="UP000176228"/>
    </source>
</evidence>
<dbReference type="Pfam" id="PF01850">
    <property type="entry name" value="PIN"/>
    <property type="match status" value="1"/>
</dbReference>
<evidence type="ECO:0000313" key="2">
    <source>
        <dbReference type="EMBL" id="OGG33507.1"/>
    </source>
</evidence>
<name>A0A1F6BAH6_9BACT</name>
<gene>
    <name evidence="2" type="ORF">A2968_00985</name>
</gene>
<dbReference type="AlphaFoldDB" id="A0A1F6BAH6"/>
<accession>A0A1F6BAH6</accession>
<dbReference type="Proteomes" id="UP000176228">
    <property type="component" value="Unassembled WGS sequence"/>
</dbReference>
<dbReference type="CDD" id="cd09854">
    <property type="entry name" value="PIN_VapC-like"/>
    <property type="match status" value="1"/>
</dbReference>
<feature type="domain" description="PIN" evidence="1">
    <location>
        <begin position="2"/>
        <end position="136"/>
    </location>
</feature>
<reference evidence="2 3" key="1">
    <citation type="journal article" date="2016" name="Nat. Commun.">
        <title>Thousands of microbial genomes shed light on interconnected biogeochemical processes in an aquifer system.</title>
        <authorList>
            <person name="Anantharaman K."/>
            <person name="Brown C.T."/>
            <person name="Hug L.A."/>
            <person name="Sharon I."/>
            <person name="Castelle C.J."/>
            <person name="Probst A.J."/>
            <person name="Thomas B.C."/>
            <person name="Singh A."/>
            <person name="Wilkins M.J."/>
            <person name="Karaoz U."/>
            <person name="Brodie E.L."/>
            <person name="Williams K.H."/>
            <person name="Hubbard S.S."/>
            <person name="Banfield J.F."/>
        </authorList>
    </citation>
    <scope>NUCLEOTIDE SEQUENCE [LARGE SCALE GENOMIC DNA]</scope>
</reference>
<dbReference type="PANTHER" id="PTHR38826:SF5">
    <property type="entry name" value="RIBONUCLEASE VAPC13"/>
    <property type="match status" value="1"/>
</dbReference>
<sequence>MKKCYLDSNVLVYLKDNNSPQQKSAFKLISSFLPEDYELFLSSLTIDEYLHSSLFILKHHKIPVPERFKKVFEALKTILDLQHLKIVNPSDSKENNLKIVDIMQNFNLNPRDAYHFLTMQENDIHEFATFDNDFKEVFTKKYLKHSE</sequence>
<comment type="caution">
    <text evidence="2">The sequence shown here is derived from an EMBL/GenBank/DDBJ whole genome shotgun (WGS) entry which is preliminary data.</text>
</comment>
<organism evidence="2 3">
    <name type="scientific">Candidatus Gottesmanbacteria bacterium RIFCSPLOWO2_01_FULL_42_22</name>
    <dbReference type="NCBI Taxonomy" id="1798391"/>
    <lineage>
        <taxon>Bacteria</taxon>
        <taxon>Candidatus Gottesmaniibacteriota</taxon>
    </lineage>
</organism>
<proteinExistence type="predicted"/>
<dbReference type="STRING" id="1798391.A2968_00985"/>
<protein>
    <recommendedName>
        <fullName evidence="1">PIN domain-containing protein</fullName>
    </recommendedName>
</protein>
<dbReference type="Gene3D" id="3.40.50.1010">
    <property type="entry name" value="5'-nuclease"/>
    <property type="match status" value="1"/>
</dbReference>
<dbReference type="InterPro" id="IPR029060">
    <property type="entry name" value="PIN-like_dom_sf"/>
</dbReference>
<evidence type="ECO:0000259" key="1">
    <source>
        <dbReference type="SMART" id="SM00670"/>
    </source>
</evidence>
<dbReference type="SMART" id="SM00670">
    <property type="entry name" value="PINc"/>
    <property type="match status" value="1"/>
</dbReference>
<dbReference type="PANTHER" id="PTHR38826">
    <property type="entry name" value="RIBONUCLEASE VAPC13"/>
    <property type="match status" value="1"/>
</dbReference>